<dbReference type="GO" id="GO:0006559">
    <property type="term" value="P:L-phenylalanine catabolic process"/>
    <property type="evidence" value="ECO:0007669"/>
    <property type="project" value="UniProtKB-UniRule"/>
</dbReference>
<dbReference type="InterPro" id="IPR011234">
    <property type="entry name" value="Fumarylacetoacetase-like_C"/>
</dbReference>
<organism evidence="16 17">
    <name type="scientific">Hyaloscypha variabilis (strain UAMH 11265 / GT02V1 / F)</name>
    <name type="common">Meliniomyces variabilis</name>
    <dbReference type="NCBI Taxonomy" id="1149755"/>
    <lineage>
        <taxon>Eukaryota</taxon>
        <taxon>Fungi</taxon>
        <taxon>Dikarya</taxon>
        <taxon>Ascomycota</taxon>
        <taxon>Pezizomycotina</taxon>
        <taxon>Leotiomycetes</taxon>
        <taxon>Helotiales</taxon>
        <taxon>Hyaloscyphaceae</taxon>
        <taxon>Hyaloscypha</taxon>
        <taxon>Hyaloscypha variabilis</taxon>
    </lineage>
</organism>
<comment type="similarity">
    <text evidence="2 13">Belongs to the FAH family.</text>
</comment>
<dbReference type="InterPro" id="IPR036462">
    <property type="entry name" value="Fumarylacetoacetase_N_sf"/>
</dbReference>
<comment type="cofactor">
    <cofactor evidence="13">
        <name>Mg(2+)</name>
        <dbReference type="ChEBI" id="CHEBI:18420"/>
    </cofactor>
    <cofactor evidence="13">
        <name>Ca(2+)</name>
        <dbReference type="ChEBI" id="CHEBI:29108"/>
    </cofactor>
</comment>
<feature type="binding site" evidence="12">
    <location>
        <position position="218"/>
    </location>
    <ligand>
        <name>Ca(2+)</name>
        <dbReference type="ChEBI" id="CHEBI:29108"/>
    </ligand>
</feature>
<name>A0A2J6S5V7_HYAVF</name>
<keyword evidence="9 13" id="KW-0585">Phenylalanine catabolism</keyword>
<dbReference type="AlphaFoldDB" id="A0A2J6S5V7"/>
<feature type="binding site" evidence="12">
    <location>
        <position position="271"/>
    </location>
    <ligand>
        <name>Mg(2+)</name>
        <dbReference type="ChEBI" id="CHEBI:18420"/>
    </ligand>
</feature>
<keyword evidence="4 12" id="KW-0479">Metal-binding</keyword>
<dbReference type="Gene3D" id="3.90.850.10">
    <property type="entry name" value="Fumarylacetoacetase-like, C-terminal domain"/>
    <property type="match status" value="1"/>
</dbReference>
<feature type="binding site" evidence="11">
    <location>
        <position position="374"/>
    </location>
    <ligand>
        <name>substrate</name>
    </ligand>
</feature>
<dbReference type="STRING" id="1149755.A0A2J6S5V7"/>
<evidence type="ECO:0000256" key="9">
    <source>
        <dbReference type="ARBA" id="ARBA00023232"/>
    </source>
</evidence>
<dbReference type="InterPro" id="IPR036663">
    <property type="entry name" value="Fumarylacetoacetase_C_sf"/>
</dbReference>
<comment type="pathway">
    <text evidence="1 13">Amino-acid degradation; L-phenylalanine degradation; acetoacetate and fumarate from L-phenylalanine: step 6/6.</text>
</comment>
<dbReference type="OrthoDB" id="9971669at2759"/>
<sequence>MHVTWPVEVGPESPFPITNIPFGVFSTQDSPGLRVGIAIGEYILDLSCLEEKGMFQDLLQHREVSKSWNHENSGTKKSIFAQASLNSFAALPKATRSAIRNKIIDILQYEDSTLFSDPALNNEAFHEQCKAKMHLPMQIGDFTDFLCSRTHADNCSRLAGIPEGAPANFYAFPTAYNGRSSSVVVSGSPVHRPYGMLRLPSSDDYEFGPTRKMDYELELGFFVSKPVEYGKLIKNADEAKEHIFGFVLMNDWSARDIQFAEMTPLGPFNGKASATTISPWVVTLDALKGVEGVIGDEVARERMTELPPHLRHDSVEQTWSINVEVALKREGYEKAVILAQSDLRSLYWSPAQMLAHQASSGCGLQSGDLLGTGTISSQAGECSQISSLGCLHEITAAGTKPFLISNGDVLIWLKDGDEVVMTGRVVQPDGNIIGFGECRGLIESPLANF</sequence>
<keyword evidence="5 13" id="KW-0378">Hydrolase</keyword>
<dbReference type="GO" id="GO:0016853">
    <property type="term" value="F:isomerase activity"/>
    <property type="evidence" value="ECO:0007669"/>
    <property type="project" value="UniProtKB-KW"/>
</dbReference>
<evidence type="ECO:0000256" key="8">
    <source>
        <dbReference type="ARBA" id="ARBA00022878"/>
    </source>
</evidence>
<dbReference type="SUPFAM" id="SSF56529">
    <property type="entry name" value="FAH"/>
    <property type="match status" value="1"/>
</dbReference>
<feature type="binding site" evidence="11">
    <location>
        <position position="258"/>
    </location>
    <ligand>
        <name>substrate</name>
    </ligand>
</feature>
<dbReference type="PANTHER" id="PTHR43069">
    <property type="entry name" value="FUMARYLACETOACETASE"/>
    <property type="match status" value="1"/>
</dbReference>
<dbReference type="GO" id="GO:1902000">
    <property type="term" value="P:homogentisate catabolic process"/>
    <property type="evidence" value="ECO:0007669"/>
    <property type="project" value="TreeGrafter"/>
</dbReference>
<keyword evidence="7 12" id="KW-0460">Magnesium</keyword>
<reference evidence="16 17" key="1">
    <citation type="submission" date="2016-04" db="EMBL/GenBank/DDBJ databases">
        <title>A degradative enzymes factory behind the ericoid mycorrhizal symbiosis.</title>
        <authorList>
            <consortium name="DOE Joint Genome Institute"/>
            <person name="Martino E."/>
            <person name="Morin E."/>
            <person name="Grelet G."/>
            <person name="Kuo A."/>
            <person name="Kohler A."/>
            <person name="Daghino S."/>
            <person name="Barry K."/>
            <person name="Choi C."/>
            <person name="Cichocki N."/>
            <person name="Clum A."/>
            <person name="Copeland A."/>
            <person name="Hainaut M."/>
            <person name="Haridas S."/>
            <person name="Labutti K."/>
            <person name="Lindquist E."/>
            <person name="Lipzen A."/>
            <person name="Khouja H.-R."/>
            <person name="Murat C."/>
            <person name="Ohm R."/>
            <person name="Olson A."/>
            <person name="Spatafora J."/>
            <person name="Veneault-Fourrey C."/>
            <person name="Henrissat B."/>
            <person name="Grigoriev I."/>
            <person name="Martin F."/>
            <person name="Perotto S."/>
        </authorList>
    </citation>
    <scope>NUCLEOTIDE SEQUENCE [LARGE SCALE GENOMIC DNA]</scope>
    <source>
        <strain evidence="16 17">F</strain>
    </source>
</reference>
<dbReference type="UniPathway" id="UPA00139">
    <property type="reaction ID" value="UER00341"/>
</dbReference>
<evidence type="ECO:0000259" key="14">
    <source>
        <dbReference type="Pfam" id="PF01557"/>
    </source>
</evidence>
<evidence type="ECO:0000256" key="4">
    <source>
        <dbReference type="ARBA" id="ARBA00022723"/>
    </source>
</evidence>
<evidence type="ECO:0000256" key="10">
    <source>
        <dbReference type="PIRSR" id="PIRSR605959-1"/>
    </source>
</evidence>
<dbReference type="GO" id="GO:0006572">
    <property type="term" value="P:L-tyrosine catabolic process"/>
    <property type="evidence" value="ECO:0007669"/>
    <property type="project" value="UniProtKB-UniRule"/>
</dbReference>
<dbReference type="Pfam" id="PF01557">
    <property type="entry name" value="FAA_hydrolase"/>
    <property type="match status" value="1"/>
</dbReference>
<feature type="domain" description="Fumarylacetoacetase-like C-terminal" evidence="14">
    <location>
        <begin position="142"/>
        <end position="437"/>
    </location>
</feature>
<protein>
    <recommendedName>
        <fullName evidence="3 13">Fumarylacetoacetase</fullName>
        <ecNumber evidence="3 13">3.7.1.2</ecNumber>
    </recommendedName>
    <alternativeName>
        <fullName evidence="13">Fumarylacetoacetate hydrolase</fullName>
    </alternativeName>
</protein>
<comment type="catalytic activity">
    <reaction evidence="13">
        <text>4-fumarylacetoacetate + H2O = acetoacetate + fumarate + H(+)</text>
        <dbReference type="Rhea" id="RHEA:10244"/>
        <dbReference type="ChEBI" id="CHEBI:13705"/>
        <dbReference type="ChEBI" id="CHEBI:15377"/>
        <dbReference type="ChEBI" id="CHEBI:15378"/>
        <dbReference type="ChEBI" id="CHEBI:18034"/>
        <dbReference type="ChEBI" id="CHEBI:29806"/>
        <dbReference type="EC" id="3.7.1.2"/>
    </reaction>
</comment>
<feature type="binding site" evidence="12">
    <location>
        <position position="216"/>
    </location>
    <ligand>
        <name>Ca(2+)</name>
        <dbReference type="ChEBI" id="CHEBI:29108"/>
    </ligand>
</feature>
<dbReference type="SUPFAM" id="SSF63433">
    <property type="entry name" value="Fumarylacetoacetate hydrolase, FAH, N-terminal domain"/>
    <property type="match status" value="1"/>
</dbReference>
<evidence type="ECO:0000256" key="2">
    <source>
        <dbReference type="ARBA" id="ARBA00010211"/>
    </source>
</evidence>
<feature type="binding site" evidence="12">
    <location>
        <position position="275"/>
    </location>
    <ligand>
        <name>Mg(2+)</name>
        <dbReference type="ChEBI" id="CHEBI:18420"/>
    </ligand>
</feature>
<evidence type="ECO:0000256" key="6">
    <source>
        <dbReference type="ARBA" id="ARBA00022837"/>
    </source>
</evidence>
<evidence type="ECO:0000256" key="1">
    <source>
        <dbReference type="ARBA" id="ARBA00004782"/>
    </source>
</evidence>
<dbReference type="NCBIfam" id="TIGR01266">
    <property type="entry name" value="fum_ac_acetase"/>
    <property type="match status" value="1"/>
</dbReference>
<dbReference type="EC" id="3.7.1.2" evidence="3 13"/>
<dbReference type="PANTHER" id="PTHR43069:SF5">
    <property type="entry name" value="FUMARYLACETOACETASE"/>
    <property type="match status" value="1"/>
</dbReference>
<feature type="binding site" evidence="12">
    <location>
        <position position="251"/>
    </location>
    <ligand>
        <name>Mg(2+)</name>
        <dbReference type="ChEBI" id="CHEBI:18420"/>
    </ligand>
</feature>
<evidence type="ECO:0000256" key="12">
    <source>
        <dbReference type="PIRSR" id="PIRSR605959-3"/>
    </source>
</evidence>
<evidence type="ECO:0000256" key="13">
    <source>
        <dbReference type="RuleBase" id="RU366008"/>
    </source>
</evidence>
<evidence type="ECO:0000256" key="7">
    <source>
        <dbReference type="ARBA" id="ARBA00022842"/>
    </source>
</evidence>
<evidence type="ECO:0000256" key="3">
    <source>
        <dbReference type="ARBA" id="ARBA00012094"/>
    </source>
</evidence>
<proteinExistence type="inferred from homology"/>
<evidence type="ECO:0000313" key="17">
    <source>
        <dbReference type="Proteomes" id="UP000235786"/>
    </source>
</evidence>
<keyword evidence="17" id="KW-1185">Reference proteome</keyword>
<feature type="active site" description="Proton acceptor" evidence="10">
    <location>
        <position position="151"/>
    </location>
</feature>
<keyword evidence="16" id="KW-0413">Isomerase</keyword>
<evidence type="ECO:0000313" key="16">
    <source>
        <dbReference type="EMBL" id="PMD46143.1"/>
    </source>
</evidence>
<feature type="binding site" evidence="12">
    <location>
        <position position="144"/>
    </location>
    <ligand>
        <name>Ca(2+)</name>
        <dbReference type="ChEBI" id="CHEBI:29108"/>
    </ligand>
</feature>
<evidence type="ECO:0000256" key="11">
    <source>
        <dbReference type="PIRSR" id="PIRSR605959-2"/>
    </source>
</evidence>
<feature type="domain" description="Fumarylacetoacetase N-terminal" evidence="15">
    <location>
        <begin position="19"/>
        <end position="136"/>
    </location>
</feature>
<dbReference type="Pfam" id="PF09298">
    <property type="entry name" value="FAA_hydrolase_N"/>
    <property type="match status" value="1"/>
</dbReference>
<dbReference type="Gene3D" id="2.30.30.230">
    <property type="entry name" value="Fumarylacetoacetase, N-terminal domain"/>
    <property type="match status" value="1"/>
</dbReference>
<dbReference type="Proteomes" id="UP000235786">
    <property type="component" value="Unassembled WGS sequence"/>
</dbReference>
<feature type="binding site" evidence="12">
    <location>
        <position position="251"/>
    </location>
    <ligand>
        <name>Ca(2+)</name>
        <dbReference type="ChEBI" id="CHEBI:29108"/>
    </ligand>
</feature>
<evidence type="ECO:0000256" key="5">
    <source>
        <dbReference type="ARBA" id="ARBA00022801"/>
    </source>
</evidence>
<evidence type="ECO:0000259" key="15">
    <source>
        <dbReference type="Pfam" id="PF09298"/>
    </source>
</evidence>
<accession>A0A2J6S5V7</accession>
<gene>
    <name evidence="16" type="ORF">L207DRAFT_561544</name>
</gene>
<dbReference type="InterPro" id="IPR015377">
    <property type="entry name" value="Fumarylacetoacetase_N"/>
</dbReference>
<keyword evidence="6 12" id="KW-0106">Calcium</keyword>
<keyword evidence="8 13" id="KW-0828">Tyrosine catabolism</keyword>
<dbReference type="EMBL" id="KZ613939">
    <property type="protein sequence ID" value="PMD46143.1"/>
    <property type="molecule type" value="Genomic_DNA"/>
</dbReference>
<dbReference type="InterPro" id="IPR005959">
    <property type="entry name" value="Fumarylacetoacetase"/>
</dbReference>
<dbReference type="GO" id="GO:0046872">
    <property type="term" value="F:metal ion binding"/>
    <property type="evidence" value="ECO:0007669"/>
    <property type="project" value="UniProtKB-UniRule"/>
</dbReference>
<dbReference type="GO" id="GO:0004334">
    <property type="term" value="F:fumarylacetoacetase activity"/>
    <property type="evidence" value="ECO:0007669"/>
    <property type="project" value="UniProtKB-UniRule"/>
</dbReference>